<dbReference type="Gene3D" id="1.20.58.70">
    <property type="match status" value="1"/>
</dbReference>
<evidence type="ECO:0000313" key="2">
    <source>
        <dbReference type="EMBL" id="KAK7088477.1"/>
    </source>
</evidence>
<name>A0AAN9AKA6_9CAEN</name>
<dbReference type="GO" id="GO:0016192">
    <property type="term" value="P:vesicle-mediated transport"/>
    <property type="evidence" value="ECO:0007669"/>
    <property type="project" value="InterPro"/>
</dbReference>
<dbReference type="EMBL" id="JBAMIC010004070">
    <property type="protein sequence ID" value="KAK7088477.1"/>
    <property type="molecule type" value="Genomic_DNA"/>
</dbReference>
<feature type="region of interest" description="Disordered" evidence="1">
    <location>
        <begin position="1"/>
        <end position="22"/>
    </location>
</feature>
<dbReference type="Proteomes" id="UP001374579">
    <property type="component" value="Unassembled WGS sequence"/>
</dbReference>
<dbReference type="SUPFAM" id="SSF47661">
    <property type="entry name" value="t-snare proteins"/>
    <property type="match status" value="1"/>
</dbReference>
<proteinExistence type="predicted"/>
<comment type="caution">
    <text evidence="2">The sequence shown here is derived from an EMBL/GenBank/DDBJ whole genome shotgun (WGS) entry which is preliminary data.</text>
</comment>
<accession>A0AAN9AKA6</accession>
<reference evidence="2 3" key="1">
    <citation type="submission" date="2024-02" db="EMBL/GenBank/DDBJ databases">
        <title>Chromosome-scale genome assembly of the rough periwinkle Littorina saxatilis.</title>
        <authorList>
            <person name="De Jode A."/>
            <person name="Faria R."/>
            <person name="Formenti G."/>
            <person name="Sims Y."/>
            <person name="Smith T.P."/>
            <person name="Tracey A."/>
            <person name="Wood J.M.D."/>
            <person name="Zagrodzka Z.B."/>
            <person name="Johannesson K."/>
            <person name="Butlin R.K."/>
            <person name="Leder E.H."/>
        </authorList>
    </citation>
    <scope>NUCLEOTIDE SEQUENCE [LARGE SCALE GENOMIC DNA]</scope>
    <source>
        <strain evidence="2">Snail1</strain>
        <tissue evidence="2">Muscle</tissue>
    </source>
</reference>
<dbReference type="GO" id="GO:0016020">
    <property type="term" value="C:membrane"/>
    <property type="evidence" value="ECO:0007669"/>
    <property type="project" value="InterPro"/>
</dbReference>
<protein>
    <submittedName>
        <fullName evidence="2">Uncharacterized protein</fullName>
    </submittedName>
</protein>
<keyword evidence="3" id="KW-1185">Reference proteome</keyword>
<dbReference type="InterPro" id="IPR010989">
    <property type="entry name" value="SNARE"/>
</dbReference>
<dbReference type="AlphaFoldDB" id="A0AAN9AKA6"/>
<organism evidence="2 3">
    <name type="scientific">Littorina saxatilis</name>
    <dbReference type="NCBI Taxonomy" id="31220"/>
    <lineage>
        <taxon>Eukaryota</taxon>
        <taxon>Metazoa</taxon>
        <taxon>Spiralia</taxon>
        <taxon>Lophotrochozoa</taxon>
        <taxon>Mollusca</taxon>
        <taxon>Gastropoda</taxon>
        <taxon>Caenogastropoda</taxon>
        <taxon>Littorinimorpha</taxon>
        <taxon>Littorinoidea</taxon>
        <taxon>Littorinidae</taxon>
        <taxon>Littorina</taxon>
    </lineage>
</organism>
<sequence>MTKDRLAALKAAQSDDDDGDDVAVTVDSSGFMDEFFEQVDEIREMIDKIAANVEEVKKKHSAILSAPQTDDSEYTC</sequence>
<evidence type="ECO:0000256" key="1">
    <source>
        <dbReference type="SAM" id="MobiDB-lite"/>
    </source>
</evidence>
<gene>
    <name evidence="2" type="ORF">V1264_022394</name>
</gene>
<evidence type="ECO:0000313" key="3">
    <source>
        <dbReference type="Proteomes" id="UP001374579"/>
    </source>
</evidence>